<dbReference type="RefSeq" id="WP_129601838.1">
    <property type="nucleotide sequence ID" value="NZ_SBLB01000003.1"/>
</dbReference>
<accession>A0A4Q2UJF9</accession>
<dbReference type="CDD" id="cd00093">
    <property type="entry name" value="HTH_XRE"/>
    <property type="match status" value="1"/>
</dbReference>
<dbReference type="GO" id="GO:0003677">
    <property type="term" value="F:DNA binding"/>
    <property type="evidence" value="ECO:0007669"/>
    <property type="project" value="InterPro"/>
</dbReference>
<dbReference type="Pfam" id="PF01381">
    <property type="entry name" value="HTH_3"/>
    <property type="match status" value="1"/>
</dbReference>
<feature type="region of interest" description="Disordered" evidence="1">
    <location>
        <begin position="1"/>
        <end position="40"/>
    </location>
</feature>
<reference evidence="3 4" key="1">
    <citation type="submission" date="2019-01" db="EMBL/GenBank/DDBJ databases">
        <title>Spirosoma flava sp. nov., a propanil-degrading bacterium isolated from herbicide-contaminated soil.</title>
        <authorList>
            <person name="Zhang L."/>
            <person name="Jiang J.-D."/>
        </authorList>
    </citation>
    <scope>NUCLEOTIDE SEQUENCE [LARGE SCALE GENOMIC DNA]</scope>
    <source>
        <strain evidence="3 4">TY50</strain>
    </source>
</reference>
<organism evidence="3 4">
    <name type="scientific">Spirosoma sordidisoli</name>
    <dbReference type="NCBI Taxonomy" id="2502893"/>
    <lineage>
        <taxon>Bacteria</taxon>
        <taxon>Pseudomonadati</taxon>
        <taxon>Bacteroidota</taxon>
        <taxon>Cytophagia</taxon>
        <taxon>Cytophagales</taxon>
        <taxon>Cytophagaceae</taxon>
        <taxon>Spirosoma</taxon>
    </lineage>
</organism>
<evidence type="ECO:0000256" key="1">
    <source>
        <dbReference type="SAM" id="MobiDB-lite"/>
    </source>
</evidence>
<proteinExistence type="predicted"/>
<evidence type="ECO:0000259" key="2">
    <source>
        <dbReference type="PROSITE" id="PS50943"/>
    </source>
</evidence>
<dbReference type="AlphaFoldDB" id="A0A4Q2UJF9"/>
<feature type="compositionally biased region" description="Acidic residues" evidence="1">
    <location>
        <begin position="1"/>
        <end position="15"/>
    </location>
</feature>
<name>A0A4Q2UJF9_9BACT</name>
<dbReference type="EMBL" id="SBLB01000003">
    <property type="protein sequence ID" value="RYC69623.1"/>
    <property type="molecule type" value="Genomic_DNA"/>
</dbReference>
<feature type="domain" description="HTH cro/C1-type" evidence="2">
    <location>
        <begin position="75"/>
        <end position="126"/>
    </location>
</feature>
<dbReference type="Gene3D" id="1.10.260.40">
    <property type="entry name" value="lambda repressor-like DNA-binding domains"/>
    <property type="match status" value="1"/>
</dbReference>
<evidence type="ECO:0000313" key="3">
    <source>
        <dbReference type="EMBL" id="RYC69623.1"/>
    </source>
</evidence>
<dbReference type="PROSITE" id="PS50943">
    <property type="entry name" value="HTH_CROC1"/>
    <property type="match status" value="1"/>
</dbReference>
<keyword evidence="4" id="KW-1185">Reference proteome</keyword>
<comment type="caution">
    <text evidence="3">The sequence shown here is derived from an EMBL/GenBank/DDBJ whole genome shotgun (WGS) entry which is preliminary data.</text>
</comment>
<dbReference type="Proteomes" id="UP000290407">
    <property type="component" value="Unassembled WGS sequence"/>
</dbReference>
<protein>
    <submittedName>
        <fullName evidence="3">XRE family transcriptional regulator</fullName>
    </submittedName>
</protein>
<dbReference type="SMART" id="SM00530">
    <property type="entry name" value="HTH_XRE"/>
    <property type="match status" value="1"/>
</dbReference>
<gene>
    <name evidence="3" type="ORF">EQG79_13550</name>
</gene>
<evidence type="ECO:0000313" key="4">
    <source>
        <dbReference type="Proteomes" id="UP000290407"/>
    </source>
</evidence>
<dbReference type="SUPFAM" id="SSF47413">
    <property type="entry name" value="lambda repressor-like DNA-binding domains"/>
    <property type="match status" value="1"/>
</dbReference>
<dbReference type="InterPro" id="IPR010982">
    <property type="entry name" value="Lambda_DNA-bd_dom_sf"/>
</dbReference>
<sequence length="137" mass="14884">MNEPNEEQDIDDPIDEGSTLADRMQSGGPGWSSEASNDNVDTPAFEVEEINIPGELLPGGGLRLSNTPDAMPELITSLRKLRGMTQAELGEAIGYPAPVIGNIEQGRRKLGLKTLGDLFNALGGDLYIEYREKRIED</sequence>
<dbReference type="InterPro" id="IPR001387">
    <property type="entry name" value="Cro/C1-type_HTH"/>
</dbReference>